<dbReference type="Proteomes" id="UP000776700">
    <property type="component" value="Unassembled WGS sequence"/>
</dbReference>
<dbReference type="GO" id="GO:0005737">
    <property type="term" value="C:cytoplasm"/>
    <property type="evidence" value="ECO:0007669"/>
    <property type="project" value="TreeGrafter"/>
</dbReference>
<dbReference type="AlphaFoldDB" id="A0A921N0Z3"/>
<dbReference type="NCBIfam" id="NF041131">
    <property type="entry name" value="RicT_YaaT_fam"/>
    <property type="match status" value="1"/>
</dbReference>
<dbReference type="Pfam" id="PF04468">
    <property type="entry name" value="PSP1"/>
    <property type="match status" value="1"/>
</dbReference>
<evidence type="ECO:0000259" key="1">
    <source>
        <dbReference type="PROSITE" id="PS51411"/>
    </source>
</evidence>
<dbReference type="InterPro" id="IPR047767">
    <property type="entry name" value="PSP1-like"/>
</dbReference>
<proteinExistence type="predicted"/>
<dbReference type="PROSITE" id="PS51411">
    <property type="entry name" value="PSP1_C"/>
    <property type="match status" value="1"/>
</dbReference>
<feature type="domain" description="PSP1 C-terminal" evidence="1">
    <location>
        <begin position="61"/>
        <end position="146"/>
    </location>
</feature>
<name>A0A921N0Z3_9FIRM</name>
<reference evidence="2" key="2">
    <citation type="submission" date="2021-09" db="EMBL/GenBank/DDBJ databases">
        <authorList>
            <person name="Gilroy R."/>
        </authorList>
    </citation>
    <scope>NUCLEOTIDE SEQUENCE</scope>
    <source>
        <strain evidence="2">1277</strain>
    </source>
</reference>
<gene>
    <name evidence="2" type="ORF">K8V90_06565</name>
</gene>
<organism evidence="2 3">
    <name type="scientific">Romboutsia timonensis</name>
    <dbReference type="NCBI Taxonomy" id="1776391"/>
    <lineage>
        <taxon>Bacteria</taxon>
        <taxon>Bacillati</taxon>
        <taxon>Bacillota</taxon>
        <taxon>Clostridia</taxon>
        <taxon>Peptostreptococcales</taxon>
        <taxon>Peptostreptococcaceae</taxon>
        <taxon>Romboutsia</taxon>
    </lineage>
</organism>
<reference evidence="2" key="1">
    <citation type="journal article" date="2021" name="PeerJ">
        <title>Extensive microbial diversity within the chicken gut microbiome revealed by metagenomics and culture.</title>
        <authorList>
            <person name="Gilroy R."/>
            <person name="Ravi A."/>
            <person name="Getino M."/>
            <person name="Pursley I."/>
            <person name="Horton D.L."/>
            <person name="Alikhan N.F."/>
            <person name="Baker D."/>
            <person name="Gharbi K."/>
            <person name="Hall N."/>
            <person name="Watson M."/>
            <person name="Adriaenssens E.M."/>
            <person name="Foster-Nyarko E."/>
            <person name="Jarju S."/>
            <person name="Secka A."/>
            <person name="Antonio M."/>
            <person name="Oren A."/>
            <person name="Chaudhuri R.R."/>
            <person name="La Ragione R."/>
            <person name="Hildebrand F."/>
            <person name="Pallen M.J."/>
        </authorList>
    </citation>
    <scope>NUCLEOTIDE SEQUENCE</scope>
    <source>
        <strain evidence="2">1277</strain>
    </source>
</reference>
<dbReference type="InterPro" id="IPR007557">
    <property type="entry name" value="PSP1_C"/>
</dbReference>
<sequence>MIKIVGVRFKNAGKIYYFDPVELELEKNMDVVVETARGLEYGTIVVCPKEIDESELVSPLKPIIRVATDEDRQVYIENKEKAKETFELCQQKIKEHDLNMFLIDCEYTFDRNKLIFYFTAEGRIDFRELVKDLASIFKTRIELRQIGVRDEAKSIGGLGPCGRKLCCSTWLGDFQPVSIKMAKDQSLSLNPTKISGICGRLFCCLKYEHDVYAEAIDAMPVVGALVKVDESKGKIIEVNPLLEQVRIEFNDKTIKVCHKDEVKVLHEPKKCCGCVSLKDEGLDEATLRELKKLED</sequence>
<evidence type="ECO:0000313" key="2">
    <source>
        <dbReference type="EMBL" id="HJG96748.1"/>
    </source>
</evidence>
<accession>A0A921N0Z3</accession>
<comment type="caution">
    <text evidence="2">The sequence shown here is derived from an EMBL/GenBank/DDBJ whole genome shotgun (WGS) entry which is preliminary data.</text>
</comment>
<dbReference type="PANTHER" id="PTHR43830">
    <property type="entry name" value="PROTEIN PSP1"/>
    <property type="match status" value="1"/>
</dbReference>
<evidence type="ECO:0000313" key="3">
    <source>
        <dbReference type="Proteomes" id="UP000776700"/>
    </source>
</evidence>
<dbReference type="EMBL" id="DYUB01000204">
    <property type="protein sequence ID" value="HJG96748.1"/>
    <property type="molecule type" value="Genomic_DNA"/>
</dbReference>
<dbReference type="PANTHER" id="PTHR43830:SF3">
    <property type="entry name" value="PROTEIN PSP1"/>
    <property type="match status" value="1"/>
</dbReference>
<protein>
    <submittedName>
        <fullName evidence="2">Stage 0 sporulation family protein</fullName>
    </submittedName>
</protein>